<dbReference type="InterPro" id="IPR001119">
    <property type="entry name" value="SLH_dom"/>
</dbReference>
<dbReference type="PANTHER" id="PTHR40446:SF2">
    <property type="entry name" value="N-ACETYLGLUCOSAMINE-1-PHOSPHODIESTER ALPHA-N-ACETYLGLUCOSAMINIDASE"/>
    <property type="match status" value="1"/>
</dbReference>
<dbReference type="PROSITE" id="PS51272">
    <property type="entry name" value="SLH"/>
    <property type="match status" value="3"/>
</dbReference>
<evidence type="ECO:0000259" key="3">
    <source>
        <dbReference type="PROSITE" id="PS51272"/>
    </source>
</evidence>
<sequence length="762" mass="82212">MRKYDGVKQVKRFISKIVLVALVASLAVPVEAYSYNGFGTKTSAKKEDLAEGVSLVRESYSGSGRNQAVQVLDVQYRNPNVGLELYYPTPIGRVQTTSQQAMANTYENHRVVGAVNASFYNMSNGMPVNLLVENNKILNYGVLSNDQGGPVNAPFAFGVNRNGALTLTDFQTKATFYVNGQTYDLGSINGARGEREAVLYTSGYKEATTGASQWVTDIVVTNTNKSAANFSFGDKITGTVSEIRRLGEGANATIPKDGFVISANGGPFRDALTGVSVGDELTVEASINDAWRDAEFILATGPTLVRNGQTSISMSTSSPFARERAPRTAVGASSDGTKLFLVTIDGRQSGYSNGVTIPELAAYMRSIGAHNAINLDGGGSTTMVARYPWADHVSVVNRPSDPGGRQRAVPTTLQVISKAAPIEITEDALVVNDFDSTTGLSASAARATASIARATSYEPIRMGQSSVRLNYDYTQGESGTSAAYVKFDQAKTLLGNPKQIGMWAYGDGREHWLRATLLDGQGNRHTVDFTQENRFNWRGWQHVRANIPEGLTAPIRIEQVYIAQPTISKQGNGRVYFDHLEAIYNPSYEVQRFSDVNSTFWGRGAILNLSNEGIISGFDNGTFRPNEPITRAQTASMIARALGLTSNGSQTSLTDIDPSSTYYSTILAVEQAGVMTGKTATRFDPNATLTRAEMAAILQRAYKLSGTSTSPFPDVPKTHWAYGAIDTLKANNISSGMPNGNYGPNQATTRAEFSVFLDRVNN</sequence>
<evidence type="ECO:0000256" key="2">
    <source>
        <dbReference type="SAM" id="MobiDB-lite"/>
    </source>
</evidence>
<feature type="domain" description="SLH" evidence="3">
    <location>
        <begin position="708"/>
        <end position="762"/>
    </location>
</feature>
<feature type="domain" description="SLH" evidence="3">
    <location>
        <begin position="653"/>
        <end position="707"/>
    </location>
</feature>
<keyword evidence="5" id="KW-1185">Reference proteome</keyword>
<evidence type="ECO:0000313" key="5">
    <source>
        <dbReference type="Proteomes" id="UP000001544"/>
    </source>
</evidence>
<feature type="compositionally biased region" description="Polar residues" evidence="2">
    <location>
        <begin position="309"/>
        <end position="319"/>
    </location>
</feature>
<feature type="region of interest" description="Disordered" evidence="2">
    <location>
        <begin position="309"/>
        <end position="328"/>
    </location>
</feature>
<reference evidence="4 5" key="1">
    <citation type="journal article" date="2011" name="Environ. Microbiol.">
        <title>Genome of alkaliphilic Bacillus pseudofirmus OF4 reveals adaptations that support the ability to grow in an external pH range from 7.5 to 11.4.</title>
        <authorList>
            <person name="Janto B."/>
            <person name="Ahmed A."/>
            <person name="Ito M."/>
            <person name="Liu J."/>
            <person name="Hicks D.B."/>
            <person name="Pagni S."/>
            <person name="Fackelmayer O.J."/>
            <person name="Smith T.A."/>
            <person name="Earl J."/>
            <person name="Elbourne L.D."/>
            <person name="Hassan K."/>
            <person name="Paulsen I.T."/>
            <person name="Kolsto A.B."/>
            <person name="Tourasse N.J."/>
            <person name="Ehrlich G.D."/>
            <person name="Boissy R."/>
            <person name="Ivey D.M."/>
            <person name="Li G."/>
            <person name="Xue Y."/>
            <person name="Ma Y."/>
            <person name="Hu F.Z."/>
            <person name="Krulwich T.A."/>
        </authorList>
    </citation>
    <scope>NUCLEOTIDE SEQUENCE [LARGE SCALE GENOMIC DNA]</scope>
    <source>
        <strain evidence="5">ATCC BAA-2126 / JCM 17055 / OF4</strain>
    </source>
</reference>
<dbReference type="HOGENOM" id="CLU_346414_0_0_9"/>
<dbReference type="EMBL" id="CP001878">
    <property type="protein sequence ID" value="ADC49226.1"/>
    <property type="molecule type" value="Genomic_DNA"/>
</dbReference>
<name>D3FZI4_ALKPO</name>
<proteinExistence type="predicted"/>
<organism evidence="4 5">
    <name type="scientific">Alkalihalophilus pseudofirmus (strain ATCC BAA-2126 / JCM 17055 / OF4)</name>
    <name type="common">Bacillus pseudofirmus</name>
    <dbReference type="NCBI Taxonomy" id="398511"/>
    <lineage>
        <taxon>Bacteria</taxon>
        <taxon>Bacillati</taxon>
        <taxon>Bacillota</taxon>
        <taxon>Bacilli</taxon>
        <taxon>Bacillales</taxon>
        <taxon>Bacillaceae</taxon>
        <taxon>Alkalihalophilus</taxon>
    </lineage>
</organism>
<accession>D3FZI4</accession>
<protein>
    <submittedName>
        <fullName evidence="4">SLH domain protein</fullName>
    </submittedName>
</protein>
<gene>
    <name evidence="4" type="ordered locus">BpOF4_05820</name>
</gene>
<keyword evidence="1" id="KW-0732">Signal</keyword>
<dbReference type="Proteomes" id="UP000001544">
    <property type="component" value="Chromosome"/>
</dbReference>
<dbReference type="InterPro" id="IPR018711">
    <property type="entry name" value="NAGPA"/>
</dbReference>
<dbReference type="eggNOG" id="COG4632">
    <property type="taxonomic scope" value="Bacteria"/>
</dbReference>
<feature type="domain" description="SLH" evidence="3">
    <location>
        <begin position="589"/>
        <end position="652"/>
    </location>
</feature>
<dbReference type="Pfam" id="PF09992">
    <property type="entry name" value="NAGPA"/>
    <property type="match status" value="1"/>
</dbReference>
<evidence type="ECO:0000313" key="4">
    <source>
        <dbReference type="EMBL" id="ADC49226.1"/>
    </source>
</evidence>
<dbReference type="STRING" id="398511.BpOF4_05820"/>
<dbReference type="PANTHER" id="PTHR40446">
    <property type="entry name" value="N-ACETYLGLUCOSAMINE-1-PHOSPHODIESTER ALPHA-N-ACETYLGLUCOSAMINIDASE"/>
    <property type="match status" value="1"/>
</dbReference>
<dbReference type="Gene3D" id="2.60.120.430">
    <property type="entry name" value="Galactose-binding lectin"/>
    <property type="match status" value="1"/>
</dbReference>
<dbReference type="Pfam" id="PF00395">
    <property type="entry name" value="SLH"/>
    <property type="match status" value="3"/>
</dbReference>
<dbReference type="AlphaFoldDB" id="D3FZI4"/>
<evidence type="ECO:0000256" key="1">
    <source>
        <dbReference type="ARBA" id="ARBA00022729"/>
    </source>
</evidence>
<dbReference type="KEGG" id="bpf:BpOF4_05820"/>